<feature type="domain" description="RecX first three-helical" evidence="6">
    <location>
        <begin position="12"/>
        <end position="49"/>
    </location>
</feature>
<dbReference type="Pfam" id="PF21982">
    <property type="entry name" value="RecX_HTH1"/>
    <property type="match status" value="1"/>
</dbReference>
<gene>
    <name evidence="7" type="ORF">UV54_C0022G0005</name>
</gene>
<dbReference type="InterPro" id="IPR003783">
    <property type="entry name" value="Regulatory_RecX"/>
</dbReference>
<dbReference type="InterPro" id="IPR053924">
    <property type="entry name" value="RecX_HTH_2nd"/>
</dbReference>
<evidence type="ECO:0000259" key="5">
    <source>
        <dbReference type="Pfam" id="PF02631"/>
    </source>
</evidence>
<keyword evidence="4" id="KW-0963">Cytoplasm</keyword>
<dbReference type="GO" id="GO:0005737">
    <property type="term" value="C:cytoplasm"/>
    <property type="evidence" value="ECO:0007669"/>
    <property type="project" value="UniProtKB-SubCell"/>
</dbReference>
<dbReference type="EMBL" id="LCEW01000022">
    <property type="protein sequence ID" value="KKS79959.1"/>
    <property type="molecule type" value="Genomic_DNA"/>
</dbReference>
<comment type="caution">
    <text evidence="7">The sequence shown here is derived from an EMBL/GenBank/DDBJ whole genome shotgun (WGS) entry which is preliminary data.</text>
</comment>
<evidence type="ECO:0000313" key="7">
    <source>
        <dbReference type="EMBL" id="KKS79959.1"/>
    </source>
</evidence>
<evidence type="ECO:0000259" key="6">
    <source>
        <dbReference type="Pfam" id="PF21982"/>
    </source>
</evidence>
<comment type="similarity">
    <text evidence="2">Belongs to the RecX family.</text>
</comment>
<sequence>MALVSTFEYLTAKALRLLSYRPRSIREIKRRLIRTNADTKTINRVIADLIDQNMLNDQEFAKWWVDQRVKFRPRGNYALTRELAQKGIDREIIDSVLLSFDAELELAKKLPASKRPSRGFSFPVIDALSAKE</sequence>
<evidence type="ECO:0000256" key="1">
    <source>
        <dbReference type="ARBA" id="ARBA00004496"/>
    </source>
</evidence>
<evidence type="ECO:0000256" key="3">
    <source>
        <dbReference type="ARBA" id="ARBA00018111"/>
    </source>
</evidence>
<dbReference type="STRING" id="1618369.UV54_C0022G0005"/>
<name>A0A0G1C3C4_9BACT</name>
<accession>A0A0G1C3C4</accession>
<protein>
    <recommendedName>
        <fullName evidence="3">Regulatory protein RecX</fullName>
    </recommendedName>
</protein>
<comment type="subcellular location">
    <subcellularLocation>
        <location evidence="1">Cytoplasm</location>
    </subcellularLocation>
</comment>
<dbReference type="InterPro" id="IPR036388">
    <property type="entry name" value="WH-like_DNA-bd_sf"/>
</dbReference>
<dbReference type="Gene3D" id="1.10.10.10">
    <property type="entry name" value="Winged helix-like DNA-binding domain superfamily/Winged helix DNA-binding domain"/>
    <property type="match status" value="2"/>
</dbReference>
<organism evidence="7 8">
    <name type="scientific">Candidatus Beckwithbacteria bacterium GW2011_GWA2_43_10</name>
    <dbReference type="NCBI Taxonomy" id="1618369"/>
    <lineage>
        <taxon>Bacteria</taxon>
        <taxon>Candidatus Beckwithiibacteriota</taxon>
    </lineage>
</organism>
<evidence type="ECO:0000313" key="8">
    <source>
        <dbReference type="Proteomes" id="UP000034213"/>
    </source>
</evidence>
<dbReference type="AlphaFoldDB" id="A0A0G1C3C4"/>
<dbReference type="InterPro" id="IPR053926">
    <property type="entry name" value="RecX_HTH_1st"/>
</dbReference>
<proteinExistence type="inferred from homology"/>
<evidence type="ECO:0000256" key="2">
    <source>
        <dbReference type="ARBA" id="ARBA00009695"/>
    </source>
</evidence>
<dbReference type="PANTHER" id="PTHR33602:SF1">
    <property type="entry name" value="REGULATORY PROTEIN RECX FAMILY PROTEIN"/>
    <property type="match status" value="1"/>
</dbReference>
<evidence type="ECO:0000256" key="4">
    <source>
        <dbReference type="ARBA" id="ARBA00022490"/>
    </source>
</evidence>
<dbReference type="PANTHER" id="PTHR33602">
    <property type="entry name" value="REGULATORY PROTEIN RECX FAMILY PROTEIN"/>
    <property type="match status" value="1"/>
</dbReference>
<reference evidence="7 8" key="1">
    <citation type="journal article" date="2015" name="Nature">
        <title>rRNA introns, odd ribosomes, and small enigmatic genomes across a large radiation of phyla.</title>
        <authorList>
            <person name="Brown C.T."/>
            <person name="Hug L.A."/>
            <person name="Thomas B.C."/>
            <person name="Sharon I."/>
            <person name="Castelle C.J."/>
            <person name="Singh A."/>
            <person name="Wilkins M.J."/>
            <person name="Williams K.H."/>
            <person name="Banfield J.F."/>
        </authorList>
    </citation>
    <scope>NUCLEOTIDE SEQUENCE [LARGE SCALE GENOMIC DNA]</scope>
</reference>
<dbReference type="Proteomes" id="UP000034213">
    <property type="component" value="Unassembled WGS sequence"/>
</dbReference>
<dbReference type="GO" id="GO:0006282">
    <property type="term" value="P:regulation of DNA repair"/>
    <property type="evidence" value="ECO:0007669"/>
    <property type="project" value="InterPro"/>
</dbReference>
<feature type="domain" description="RecX second three-helical" evidence="5">
    <location>
        <begin position="56"/>
        <end position="97"/>
    </location>
</feature>
<dbReference type="Pfam" id="PF02631">
    <property type="entry name" value="RecX_HTH2"/>
    <property type="match status" value="1"/>
</dbReference>